<dbReference type="Proteomes" id="UP000050384">
    <property type="component" value="Unassembled WGS sequence"/>
</dbReference>
<dbReference type="EMBL" id="LJRI01000461">
    <property type="protein sequence ID" value="KPZ00260.1"/>
    <property type="molecule type" value="Genomic_DNA"/>
</dbReference>
<name>A0A0Q0C001_PSESX</name>
<feature type="coiled-coil region" evidence="1">
    <location>
        <begin position="13"/>
        <end position="40"/>
    </location>
</feature>
<accession>A0A0Q0C001</accession>
<organism evidence="2 3">
    <name type="scientific">Pseudomonas syringae pv. spinaceae</name>
    <dbReference type="NCBI Taxonomy" id="264459"/>
    <lineage>
        <taxon>Bacteria</taxon>
        <taxon>Pseudomonadati</taxon>
        <taxon>Pseudomonadota</taxon>
        <taxon>Gammaproteobacteria</taxon>
        <taxon>Pseudomonadales</taxon>
        <taxon>Pseudomonadaceae</taxon>
        <taxon>Pseudomonas</taxon>
        <taxon>Pseudomonas syringae</taxon>
    </lineage>
</organism>
<sequence length="173" mass="19607">MQALGTLASGVADEALKEKLKALENQLRASNQQQEETRDQAIRASLNLGAFLCTKMLDDGKYLDFLQKNYALNCSAAEQDASCPMRKGKLDEQKDRLHKLSRYYASSLVDSATLYGEPLLARQIPVMGEIISRNEQLKELKPYLQTHWVNQQAFLKTQKIDTDAWLNRCKAVQ</sequence>
<dbReference type="PATRIC" id="fig|264459.3.peg.6700"/>
<comment type="caution">
    <text evidence="2">The sequence shown here is derived from an EMBL/GenBank/DDBJ whole genome shotgun (WGS) entry which is preliminary data.</text>
</comment>
<proteinExistence type="predicted"/>
<gene>
    <name evidence="2" type="ORF">ALO94_04300</name>
</gene>
<keyword evidence="1" id="KW-0175">Coiled coil</keyword>
<evidence type="ECO:0000313" key="3">
    <source>
        <dbReference type="Proteomes" id="UP000050384"/>
    </source>
</evidence>
<dbReference type="AlphaFoldDB" id="A0A0Q0C001"/>
<protein>
    <submittedName>
        <fullName evidence="2">Uncharacterized protein</fullName>
    </submittedName>
</protein>
<evidence type="ECO:0000256" key="1">
    <source>
        <dbReference type="SAM" id="Coils"/>
    </source>
</evidence>
<reference evidence="2 3" key="1">
    <citation type="submission" date="2015-09" db="EMBL/GenBank/DDBJ databases">
        <title>Genome announcement of multiple Pseudomonas syringae strains.</title>
        <authorList>
            <person name="Thakur S."/>
            <person name="Wang P.W."/>
            <person name="Gong Y."/>
            <person name="Weir B.S."/>
            <person name="Guttman D.S."/>
        </authorList>
    </citation>
    <scope>NUCLEOTIDE SEQUENCE [LARGE SCALE GENOMIC DNA]</scope>
    <source>
        <strain evidence="2 3">ICMP16929</strain>
    </source>
</reference>
<evidence type="ECO:0000313" key="2">
    <source>
        <dbReference type="EMBL" id="KPZ00260.1"/>
    </source>
</evidence>